<keyword evidence="3" id="KW-1185">Reference proteome</keyword>
<reference evidence="3" key="1">
    <citation type="submission" date="2014-09" db="EMBL/GenBank/DDBJ databases">
        <authorList>
            <person name="Sharma Rahul"/>
            <person name="Thines Marco"/>
        </authorList>
    </citation>
    <scope>NUCLEOTIDE SEQUENCE [LARGE SCALE GENOMIC DNA]</scope>
</reference>
<sequence>MSFPFISDDPSQLSVDDLLKLIDWKELEHNLSSSYDSTGPLYIVDEPMDLELETNAKSEPPLRSRKRKMAPMLNPVQHLGIVQSTGPLIKKKRIRREIVELKLLREEVKELENKLRNLQQHFSRPDFANGVAVQLGNLTPSVWTSIAGRQLRDRMRAERDNLELRKTLRDQLKIAQGLEDALKQMSPIQGSTSQPTVLLPLIIFRPSSFEPLPESLEPNLVCKLFQQNLHVEEYSSTLFCLSAVEI</sequence>
<accession>A0A0P1APZ8</accession>
<dbReference type="GeneID" id="36408640"/>
<proteinExistence type="predicted"/>
<dbReference type="OrthoDB" id="77647at2759"/>
<evidence type="ECO:0000313" key="3">
    <source>
        <dbReference type="Proteomes" id="UP000054928"/>
    </source>
</evidence>
<protein>
    <submittedName>
        <fullName evidence="2">Uncharacterized protein</fullName>
    </submittedName>
</protein>
<feature type="coiled-coil region" evidence="1">
    <location>
        <begin position="91"/>
        <end position="121"/>
    </location>
</feature>
<name>A0A0P1APZ8_PLAHL</name>
<dbReference type="STRING" id="4781.A0A0P1APZ8"/>
<dbReference type="EMBL" id="CCYD01000666">
    <property type="protein sequence ID" value="CEG43388.1"/>
    <property type="molecule type" value="Genomic_DNA"/>
</dbReference>
<evidence type="ECO:0000256" key="1">
    <source>
        <dbReference type="SAM" id="Coils"/>
    </source>
</evidence>
<dbReference type="RefSeq" id="XP_024579757.1">
    <property type="nucleotide sequence ID" value="XM_024729374.1"/>
</dbReference>
<keyword evidence="1" id="KW-0175">Coiled coil</keyword>
<dbReference type="AlphaFoldDB" id="A0A0P1APZ8"/>
<dbReference type="Proteomes" id="UP000054928">
    <property type="component" value="Unassembled WGS sequence"/>
</dbReference>
<evidence type="ECO:0000313" key="2">
    <source>
        <dbReference type="EMBL" id="CEG43388.1"/>
    </source>
</evidence>
<organism evidence="2 3">
    <name type="scientific">Plasmopara halstedii</name>
    <name type="common">Downy mildew of sunflower</name>
    <dbReference type="NCBI Taxonomy" id="4781"/>
    <lineage>
        <taxon>Eukaryota</taxon>
        <taxon>Sar</taxon>
        <taxon>Stramenopiles</taxon>
        <taxon>Oomycota</taxon>
        <taxon>Peronosporomycetes</taxon>
        <taxon>Peronosporales</taxon>
        <taxon>Peronosporaceae</taxon>
        <taxon>Plasmopara</taxon>
    </lineage>
</organism>